<evidence type="ECO:0000313" key="3">
    <source>
        <dbReference type="Proteomes" id="UP000242222"/>
    </source>
</evidence>
<dbReference type="STRING" id="1367852.SAMN05216516_104136"/>
<dbReference type="PANTHER" id="PTHR38442:SF1">
    <property type="entry name" value="INNER MEMBRANE PROTEIN"/>
    <property type="match status" value="1"/>
</dbReference>
<accession>A0A1I4XGJ9</accession>
<keyword evidence="1" id="KW-0472">Membrane</keyword>
<dbReference type="PANTHER" id="PTHR38442">
    <property type="entry name" value="INNER MEMBRANE PROTEIN-RELATED"/>
    <property type="match status" value="1"/>
</dbReference>
<protein>
    <submittedName>
        <fullName evidence="2">Uncharacterized membrane-anchored protein YjiN, DUF445 family</fullName>
    </submittedName>
</protein>
<keyword evidence="1" id="KW-1133">Transmembrane helix</keyword>
<dbReference type="AlphaFoldDB" id="A0A1I4XGJ9"/>
<gene>
    <name evidence="2" type="ORF">SAMN05216516_104136</name>
</gene>
<proteinExistence type="predicted"/>
<dbReference type="InterPro" id="IPR007383">
    <property type="entry name" value="DUF445"/>
</dbReference>
<keyword evidence="1" id="KW-0812">Transmembrane</keyword>
<dbReference type="Proteomes" id="UP000242222">
    <property type="component" value="Unassembled WGS sequence"/>
</dbReference>
<dbReference type="GO" id="GO:0005886">
    <property type="term" value="C:plasma membrane"/>
    <property type="evidence" value="ECO:0007669"/>
    <property type="project" value="TreeGrafter"/>
</dbReference>
<feature type="transmembrane region" description="Helical" evidence="1">
    <location>
        <begin position="12"/>
        <end position="36"/>
    </location>
</feature>
<reference evidence="3" key="1">
    <citation type="submission" date="2016-10" db="EMBL/GenBank/DDBJ databases">
        <authorList>
            <person name="Varghese N."/>
            <person name="Submissions S."/>
        </authorList>
    </citation>
    <scope>NUCLEOTIDE SEQUENCE [LARGE SCALE GENOMIC DNA]</scope>
    <source>
        <strain evidence="3">N6PO6</strain>
    </source>
</reference>
<evidence type="ECO:0000256" key="1">
    <source>
        <dbReference type="SAM" id="Phobius"/>
    </source>
</evidence>
<sequence>MTDNKERALRRARLWPGVMLLAAAAAFLFTLLYPVFYPGDRLWLAALKAVSEAAMVGALADWFAVSALFHRIPLPLIGRHTAIVPNNKERIADNLAAFVQDKFLNADSLLSLIRRYDPAQLVASWLSKPENAGRLSGYLLRLMHGFLDMADDSRIQDFIRRAVHRAIDKIDLSQSAALILESLTRNDRHQALLDDALKQILHLMNKPATHDFIAKEVVAWLKRDHPWKEKVLPSEWLGEKSAALAADAVESILTHVEQDSAHALRGAFNRSVNTFIARLRSDPEMAARSEEIKRYLKEDEALNHYIRQLWNELRHWLRQDLANKDSVVNARLREAAQWFGETLRDDPILRQSLNQHLENAAERAAPDFSKFLTRHISDTVKSWDARDMAHHIELNIGKDLQRIRINGTLVGGFIGLLLFFISTFLPQWL</sequence>
<name>A0A1I4XGJ9_9GAMM</name>
<dbReference type="EMBL" id="FOVC01000004">
    <property type="protein sequence ID" value="SFN25041.1"/>
    <property type="molecule type" value="Genomic_DNA"/>
</dbReference>
<feature type="transmembrane region" description="Helical" evidence="1">
    <location>
        <begin position="42"/>
        <end position="69"/>
    </location>
</feature>
<dbReference type="OrthoDB" id="9769590at2"/>
<feature type="transmembrane region" description="Helical" evidence="1">
    <location>
        <begin position="405"/>
        <end position="425"/>
    </location>
</feature>
<keyword evidence="3" id="KW-1185">Reference proteome</keyword>
<evidence type="ECO:0000313" key="2">
    <source>
        <dbReference type="EMBL" id="SFN25041.1"/>
    </source>
</evidence>
<dbReference type="RefSeq" id="WP_092877015.1">
    <property type="nucleotide sequence ID" value="NZ_FOVC01000004.1"/>
</dbReference>
<dbReference type="Pfam" id="PF04286">
    <property type="entry name" value="DUF445"/>
    <property type="match status" value="1"/>
</dbReference>
<organism evidence="2 3">
    <name type="scientific">Izhakiella capsodis</name>
    <dbReference type="NCBI Taxonomy" id="1367852"/>
    <lineage>
        <taxon>Bacteria</taxon>
        <taxon>Pseudomonadati</taxon>
        <taxon>Pseudomonadota</taxon>
        <taxon>Gammaproteobacteria</taxon>
        <taxon>Enterobacterales</taxon>
        <taxon>Erwiniaceae</taxon>
        <taxon>Izhakiella</taxon>
    </lineage>
</organism>